<dbReference type="PANTHER" id="PTHR32089">
    <property type="entry name" value="METHYL-ACCEPTING CHEMOTAXIS PROTEIN MCPB"/>
    <property type="match status" value="1"/>
</dbReference>
<accession>A0ABY9KVL3</accession>
<protein>
    <submittedName>
        <fullName evidence="10">Methyl-accepting chemotaxis protein</fullName>
    </submittedName>
</protein>
<comment type="subcellular location">
    <subcellularLocation>
        <location evidence="1">Cell membrane</location>
    </subcellularLocation>
</comment>
<evidence type="ECO:0000256" key="5">
    <source>
        <dbReference type="ARBA" id="ARBA00029447"/>
    </source>
</evidence>
<dbReference type="SMART" id="SM00304">
    <property type="entry name" value="HAMP"/>
    <property type="match status" value="1"/>
</dbReference>
<dbReference type="Gene3D" id="6.10.340.10">
    <property type="match status" value="1"/>
</dbReference>
<sequence length="601" mass="65035">MGFSLNKRKELRNIKSNSDSVKTKPRSLAVTSSLVLSALIITVIGLMISLSIRDQREAYFQQFEEYGKAFKAITQQKEPLVAEATEAILEHKPFKGEAFEELPRTLNAMKSNRLVKDVYLLTPDIFRENGKAYLYNSEQAREPGERIEVLGSLYELDSVFLQGYEEAMRNGSSLTDVYTDEGGTFISYLSPIEDVNGKPVALFGVDFDYGIVKKELQRILWTNIAMGLLFVALLIGFVAFILRKMLRPLVRLAEVSEQASQGDLTVEIPVLSGNEIGQAAGSFNQMVSGLRDLTHNIKKSSGDVAASSSQLQESAAQTEAATQEITEAIQNIAGGLDEQLRHTKDSQHSMKEMTTGIYRIADASSVVSELASVTADSANAGMKDMETTVTQMSIIEQNLKTSVEAIHGLKHLSDEVSEMAALISNIANQTNLLALNASIEASRAGEHGKGFAVVAKEIGKLAEQSKTSSEKITDTLQGISAYTSDTVVALDQSMTEAQTGTQIANKAGHTFRAIVESVRDVSEQIEEVSAASEQLSAGSELVANALAVLEEITDASSGDAAHVAASSEEQLAAMQEVASFAAMLHGLADELNQSVDRFRVE</sequence>
<dbReference type="PROSITE" id="PS50111">
    <property type="entry name" value="CHEMOTAXIS_TRANSDUC_2"/>
    <property type="match status" value="1"/>
</dbReference>
<evidence type="ECO:0000256" key="2">
    <source>
        <dbReference type="ARBA" id="ARBA00022475"/>
    </source>
</evidence>
<dbReference type="InterPro" id="IPR003660">
    <property type="entry name" value="HAMP_dom"/>
</dbReference>
<comment type="similarity">
    <text evidence="5">Belongs to the methyl-accepting chemotaxis (MCP) protein family.</text>
</comment>
<evidence type="ECO:0000313" key="11">
    <source>
        <dbReference type="Proteomes" id="UP001180087"/>
    </source>
</evidence>
<dbReference type="SUPFAM" id="SSF58104">
    <property type="entry name" value="Methyl-accepting chemotaxis protein (MCP) signaling domain"/>
    <property type="match status" value="1"/>
</dbReference>
<dbReference type="InterPro" id="IPR004089">
    <property type="entry name" value="MCPsignal_dom"/>
</dbReference>
<feature type="transmembrane region" description="Helical" evidence="7">
    <location>
        <begin position="219"/>
        <end position="242"/>
    </location>
</feature>
<dbReference type="Pfam" id="PF00015">
    <property type="entry name" value="MCPsignal"/>
    <property type="match status" value="1"/>
</dbReference>
<evidence type="ECO:0000259" key="8">
    <source>
        <dbReference type="PROSITE" id="PS50111"/>
    </source>
</evidence>
<evidence type="ECO:0000256" key="3">
    <source>
        <dbReference type="ARBA" id="ARBA00023136"/>
    </source>
</evidence>
<keyword evidence="3 7" id="KW-0472">Membrane</keyword>
<feature type="transmembrane region" description="Helical" evidence="7">
    <location>
        <begin position="28"/>
        <end position="52"/>
    </location>
</feature>
<gene>
    <name evidence="10" type="ORF">QR721_13490</name>
</gene>
<keyword evidence="7" id="KW-1133">Transmembrane helix</keyword>
<dbReference type="Proteomes" id="UP001180087">
    <property type="component" value="Chromosome"/>
</dbReference>
<dbReference type="PANTHER" id="PTHR32089:SF112">
    <property type="entry name" value="LYSOZYME-LIKE PROTEIN-RELATED"/>
    <property type="match status" value="1"/>
</dbReference>
<dbReference type="SMART" id="SM00283">
    <property type="entry name" value="MA"/>
    <property type="match status" value="1"/>
</dbReference>
<evidence type="ECO:0000259" key="9">
    <source>
        <dbReference type="PROSITE" id="PS50885"/>
    </source>
</evidence>
<evidence type="ECO:0000313" key="10">
    <source>
        <dbReference type="EMBL" id="WLV24635.1"/>
    </source>
</evidence>
<reference evidence="10" key="1">
    <citation type="submission" date="2023-06" db="EMBL/GenBank/DDBJ databases">
        <title>A Treasure from Seagulls: Isolation and Description of Aciduricobacillus qingdaonensis gen. nov., sp. nov., a Rare Obligately Uric Acid-utilizing Member in the Family Bacillaceae.</title>
        <authorList>
            <person name="Liu W."/>
            <person name="Wang B."/>
        </authorList>
    </citation>
    <scope>NUCLEOTIDE SEQUENCE</scope>
    <source>
        <strain evidence="10">44XB</strain>
    </source>
</reference>
<dbReference type="Pfam" id="PF00672">
    <property type="entry name" value="HAMP"/>
    <property type="match status" value="1"/>
</dbReference>
<dbReference type="PROSITE" id="PS50885">
    <property type="entry name" value="HAMP"/>
    <property type="match status" value="1"/>
</dbReference>
<keyword evidence="7" id="KW-0812">Transmembrane</keyword>
<dbReference type="Gene3D" id="1.10.287.950">
    <property type="entry name" value="Methyl-accepting chemotaxis protein"/>
    <property type="match status" value="1"/>
</dbReference>
<evidence type="ECO:0000256" key="6">
    <source>
        <dbReference type="PROSITE-ProRule" id="PRU00284"/>
    </source>
</evidence>
<feature type="domain" description="Methyl-accepting transducer" evidence="8">
    <location>
        <begin position="314"/>
        <end position="550"/>
    </location>
</feature>
<dbReference type="CDD" id="cd06225">
    <property type="entry name" value="HAMP"/>
    <property type="match status" value="1"/>
</dbReference>
<keyword evidence="2" id="KW-1003">Cell membrane</keyword>
<feature type="domain" description="HAMP" evidence="9">
    <location>
        <begin position="243"/>
        <end position="295"/>
    </location>
</feature>
<keyword evidence="11" id="KW-1185">Reference proteome</keyword>
<organism evidence="10 11">
    <name type="scientific">Aciduricibacillus chroicocephali</name>
    <dbReference type="NCBI Taxonomy" id="3054939"/>
    <lineage>
        <taxon>Bacteria</taxon>
        <taxon>Bacillati</taxon>
        <taxon>Bacillota</taxon>
        <taxon>Bacilli</taxon>
        <taxon>Bacillales</taxon>
        <taxon>Bacillaceae</taxon>
        <taxon>Aciduricibacillus</taxon>
    </lineage>
</organism>
<evidence type="ECO:0000256" key="7">
    <source>
        <dbReference type="SAM" id="Phobius"/>
    </source>
</evidence>
<evidence type="ECO:0000256" key="4">
    <source>
        <dbReference type="ARBA" id="ARBA00023224"/>
    </source>
</evidence>
<dbReference type="RefSeq" id="WP_348027862.1">
    <property type="nucleotide sequence ID" value="NZ_CP129113.1"/>
</dbReference>
<dbReference type="EMBL" id="CP129113">
    <property type="protein sequence ID" value="WLV24635.1"/>
    <property type="molecule type" value="Genomic_DNA"/>
</dbReference>
<name>A0ABY9KVL3_9BACI</name>
<evidence type="ECO:0000256" key="1">
    <source>
        <dbReference type="ARBA" id="ARBA00004236"/>
    </source>
</evidence>
<proteinExistence type="inferred from homology"/>
<keyword evidence="4 6" id="KW-0807">Transducer</keyword>